<dbReference type="GO" id="GO:0006355">
    <property type="term" value="P:regulation of DNA-templated transcription"/>
    <property type="evidence" value="ECO:0007669"/>
    <property type="project" value="InterPro"/>
</dbReference>
<dbReference type="Gene3D" id="1.10.1220.10">
    <property type="entry name" value="Met repressor-like"/>
    <property type="match status" value="1"/>
</dbReference>
<dbReference type="InterPro" id="IPR013321">
    <property type="entry name" value="Arc_rbn_hlx_hlx"/>
</dbReference>
<accession>A0A2G9Y651</accession>
<sequence>MLIKKKGEKFMKKKKIIPKFKSLKEEAEYWDKNSLADHWDSFEDIDLFINLHKPKEETLILRVQKGLKSKLDKIAKEKGLKVSSLVRLWLTERIKISRA</sequence>
<organism evidence="1 2">
    <name type="scientific">Candidatus Roizmanbacteria bacterium CG23_combo_of_CG06-09_8_20_14_all_35_49</name>
    <dbReference type="NCBI Taxonomy" id="1974863"/>
    <lineage>
        <taxon>Bacteria</taxon>
        <taxon>Candidatus Roizmaniibacteriota</taxon>
    </lineage>
</organism>
<dbReference type="Proteomes" id="UP000231025">
    <property type="component" value="Unassembled WGS sequence"/>
</dbReference>
<evidence type="ECO:0000313" key="1">
    <source>
        <dbReference type="EMBL" id="PIP14717.1"/>
    </source>
</evidence>
<evidence type="ECO:0000313" key="2">
    <source>
        <dbReference type="Proteomes" id="UP000231025"/>
    </source>
</evidence>
<comment type="caution">
    <text evidence="1">The sequence shown here is derived from an EMBL/GenBank/DDBJ whole genome shotgun (WGS) entry which is preliminary data.</text>
</comment>
<protein>
    <submittedName>
        <fullName evidence="1">Uncharacterized protein</fullName>
    </submittedName>
</protein>
<dbReference type="InterPro" id="IPR022148">
    <property type="entry name" value="CopG_antitoxin"/>
</dbReference>
<reference evidence="1 2" key="1">
    <citation type="submission" date="2017-09" db="EMBL/GenBank/DDBJ databases">
        <title>Depth-based differentiation of microbial function through sediment-hosted aquifers and enrichment of novel symbionts in the deep terrestrial subsurface.</title>
        <authorList>
            <person name="Probst A.J."/>
            <person name="Ladd B."/>
            <person name="Jarett J.K."/>
            <person name="Geller-Mcgrath D.E."/>
            <person name="Sieber C.M."/>
            <person name="Emerson J.B."/>
            <person name="Anantharaman K."/>
            <person name="Thomas B.C."/>
            <person name="Malmstrom R."/>
            <person name="Stieglmeier M."/>
            <person name="Klingl A."/>
            <person name="Woyke T."/>
            <person name="Ryan C.M."/>
            <person name="Banfield J.F."/>
        </authorList>
    </citation>
    <scope>NUCLEOTIDE SEQUENCE [LARGE SCALE GENOMIC DNA]</scope>
    <source>
        <strain evidence="1">CG23_combo_of_CG06-09_8_20_14_all_35_49</strain>
    </source>
</reference>
<name>A0A2G9Y651_9BACT</name>
<gene>
    <name evidence="1" type="ORF">COX47_03780</name>
</gene>
<proteinExistence type="predicted"/>
<dbReference type="Pfam" id="PF12441">
    <property type="entry name" value="CopG_antitoxin"/>
    <property type="match status" value="1"/>
</dbReference>
<dbReference type="AlphaFoldDB" id="A0A2G9Y651"/>
<dbReference type="EMBL" id="PCRE01000051">
    <property type="protein sequence ID" value="PIP14717.1"/>
    <property type="molecule type" value="Genomic_DNA"/>
</dbReference>